<evidence type="ECO:0000313" key="5">
    <source>
        <dbReference type="Proteomes" id="UP000239649"/>
    </source>
</evidence>
<feature type="region of interest" description="Disordered" evidence="2">
    <location>
        <begin position="484"/>
        <end position="519"/>
    </location>
</feature>
<dbReference type="CDD" id="cd20917">
    <property type="entry name" value="DCAF15-NTD"/>
    <property type="match status" value="1"/>
</dbReference>
<protein>
    <recommendedName>
        <fullName evidence="3">DDB1- and CUL4-associated factor 15 WD40 repeat-containing domain-containing protein</fullName>
    </recommendedName>
</protein>
<proteinExistence type="predicted"/>
<dbReference type="InterPro" id="IPR032734">
    <property type="entry name" value="DCAF15_WD40"/>
</dbReference>
<evidence type="ECO:0000259" key="3">
    <source>
        <dbReference type="Pfam" id="PF14939"/>
    </source>
</evidence>
<evidence type="ECO:0000256" key="2">
    <source>
        <dbReference type="SAM" id="MobiDB-lite"/>
    </source>
</evidence>
<dbReference type="PANTHER" id="PTHR13037">
    <property type="entry name" value="FORMIN"/>
    <property type="match status" value="1"/>
</dbReference>
<dbReference type="AlphaFoldDB" id="A0A2P6VQR6"/>
<dbReference type="EMBL" id="LHPF02000001">
    <property type="protein sequence ID" value="PSC76438.1"/>
    <property type="molecule type" value="Genomic_DNA"/>
</dbReference>
<reference evidence="4 5" key="1">
    <citation type="journal article" date="2018" name="Plant J.">
        <title>Genome sequences of Chlorella sorokiniana UTEX 1602 and Micractinium conductrix SAG 241.80: implications to maltose excretion by a green alga.</title>
        <authorList>
            <person name="Arriola M.B."/>
            <person name="Velmurugan N."/>
            <person name="Zhang Y."/>
            <person name="Plunkett M.H."/>
            <person name="Hondzo H."/>
            <person name="Barney B.M."/>
        </authorList>
    </citation>
    <scope>NUCLEOTIDE SEQUENCE [LARGE SCALE GENOMIC DNA]</scope>
    <source>
        <strain evidence="4 5">SAG 241.80</strain>
    </source>
</reference>
<sequence>MAQSGLPPPPLPPLPLRLEGLQRTGRLCSGPPFAAVPASCQTPIETLLDAAGELKSAVLLGFTRDGCHLVSYTVHPVAAADGVDGYSLQLWSFHQGQRCRRLWSVPLFRTPTYLEALEDEEEFMGGDDMLLTVAEAPDSSLLVVHGRSADPTEASSRDHKLPNFLTLIPGPLHAGAAQLKPLHLSYHTCFPHAPFNPFHFLCPLDGPGLLGDSTECSSGAWDRSGSGSGAGDGGTLAIALYTGDGVRWVHAAASRKAAPPPSSQVRHGTEDEEDSSTSRFPSPDLAAMVATAAAAAAAAARPVSPAAVVPPASPAGQRTPAQPPSAADSPSMSQHQQQRPSRSASPAASPRSSPWHRGGRARWQRPRHAAASPGAGNDCELGTTTTLVSCTHALAGSSRGGGGATTAGGGAGSGGGRALAAVGLVAVPHQLDLEVCLFAALRQQGLPPSALVDYAAAPVQGCCWQGEEGLLLLAVLRLQRTSANGQPAELPPPPPQQRAQQQQQVPSSPAPAAPLPKAAQQAPAHRSACLLLHAAAGDGSPLLVEWLEPPYPWHDDLSAFLVQQTAFAGLAFEKAPAFFAEFMRSRYGGPLPPRRALPLVLTNRSVLGSGSSLAHVAHPWLPHAILGYGAGGRREAHGV</sequence>
<keyword evidence="5" id="KW-1185">Reference proteome</keyword>
<comment type="caution">
    <text evidence="4">The sequence shown here is derived from an EMBL/GenBank/DDBJ whole genome shotgun (WGS) entry which is preliminary data.</text>
</comment>
<name>A0A2P6VQR6_9CHLO</name>
<feature type="region of interest" description="Disordered" evidence="2">
    <location>
        <begin position="252"/>
        <end position="282"/>
    </location>
</feature>
<accession>A0A2P6VQR6</accession>
<evidence type="ECO:0000256" key="1">
    <source>
        <dbReference type="ARBA" id="ARBA00022581"/>
    </source>
</evidence>
<dbReference type="PANTHER" id="PTHR13037:SF24">
    <property type="entry name" value="POLYCOMB PROTEIN PCL-RELATED"/>
    <property type="match status" value="1"/>
</dbReference>
<dbReference type="OrthoDB" id="514844at2759"/>
<dbReference type="STRING" id="554055.A0A2P6VQR6"/>
<keyword evidence="1" id="KW-0945">Host-virus interaction</keyword>
<evidence type="ECO:0000313" key="4">
    <source>
        <dbReference type="EMBL" id="PSC76438.1"/>
    </source>
</evidence>
<feature type="region of interest" description="Disordered" evidence="2">
    <location>
        <begin position="306"/>
        <end position="378"/>
    </location>
</feature>
<dbReference type="Proteomes" id="UP000239649">
    <property type="component" value="Unassembled WGS sequence"/>
</dbReference>
<gene>
    <name evidence="4" type="ORF">C2E20_0265</name>
</gene>
<feature type="compositionally biased region" description="Low complexity" evidence="2">
    <location>
        <begin position="324"/>
        <end position="353"/>
    </location>
</feature>
<organism evidence="4 5">
    <name type="scientific">Micractinium conductrix</name>
    <dbReference type="NCBI Taxonomy" id="554055"/>
    <lineage>
        <taxon>Eukaryota</taxon>
        <taxon>Viridiplantae</taxon>
        <taxon>Chlorophyta</taxon>
        <taxon>core chlorophytes</taxon>
        <taxon>Trebouxiophyceae</taxon>
        <taxon>Chlorellales</taxon>
        <taxon>Chlorellaceae</taxon>
        <taxon>Chlorella clade</taxon>
        <taxon>Micractinium</taxon>
    </lineage>
</organism>
<feature type="compositionally biased region" description="Basic residues" evidence="2">
    <location>
        <begin position="357"/>
        <end position="368"/>
    </location>
</feature>
<feature type="domain" description="DDB1- and CUL4-associated factor 15 WD40 repeat-containing" evidence="3">
    <location>
        <begin position="32"/>
        <end position="168"/>
    </location>
</feature>
<dbReference type="Pfam" id="PF14939">
    <property type="entry name" value="DCAF15_WD40"/>
    <property type="match status" value="1"/>
</dbReference>
<feature type="compositionally biased region" description="Low complexity" evidence="2">
    <location>
        <begin position="497"/>
        <end position="507"/>
    </location>
</feature>